<dbReference type="AlphaFoldDB" id="W2Q5Y2"/>
<dbReference type="GeneID" id="20191648"/>
<dbReference type="EMBL" id="KI669588">
    <property type="protein sequence ID" value="ETN08608.1"/>
    <property type="molecule type" value="Genomic_DNA"/>
</dbReference>
<dbReference type="VEuPathDB" id="FungiDB:PPTG_23049"/>
<protein>
    <recommendedName>
        <fullName evidence="4">RxLR effector protein</fullName>
    </recommendedName>
</protein>
<feature type="signal peptide" evidence="1">
    <location>
        <begin position="1"/>
        <end position="24"/>
    </location>
</feature>
<evidence type="ECO:0000313" key="2">
    <source>
        <dbReference type="EMBL" id="ETN08608.1"/>
    </source>
</evidence>
<gene>
    <name evidence="2" type="ORF">PPTG_23049</name>
</gene>
<dbReference type="Proteomes" id="UP000018817">
    <property type="component" value="Unassembled WGS sequence"/>
</dbReference>
<reference evidence="3" key="1">
    <citation type="submission" date="2011-12" db="EMBL/GenBank/DDBJ databases">
        <authorList>
            <consortium name="The Broad Institute Genome Sequencing Platform"/>
            <person name="Russ C."/>
            <person name="Tyler B."/>
            <person name="Panabieres F."/>
            <person name="Shan W."/>
            <person name="Tripathy S."/>
            <person name="Grunwald N."/>
            <person name="Machado M."/>
            <person name="Young S.K."/>
            <person name="Zeng Q."/>
            <person name="Gargeya S."/>
            <person name="Fitzgerald M."/>
            <person name="Haas B."/>
            <person name="Abouelleil A."/>
            <person name="Alvarado L."/>
            <person name="Arachchi H.M."/>
            <person name="Berlin A."/>
            <person name="Chapman S.B."/>
            <person name="Gearin G."/>
            <person name="Goldberg J."/>
            <person name="Griggs A."/>
            <person name="Gujja S."/>
            <person name="Hansen M."/>
            <person name="Heiman D."/>
            <person name="Howarth C."/>
            <person name="Larimer J."/>
            <person name="Lui A."/>
            <person name="MacDonald P.J.P."/>
            <person name="McCowen C."/>
            <person name="Montmayeur A."/>
            <person name="Murphy C."/>
            <person name="Neiman D."/>
            <person name="Pearson M."/>
            <person name="Priest M."/>
            <person name="Roberts A."/>
            <person name="Saif S."/>
            <person name="Shea T."/>
            <person name="Sisk P."/>
            <person name="Stolte C."/>
            <person name="Sykes S."/>
            <person name="Wortman J."/>
            <person name="Nusbaum C."/>
            <person name="Birren B."/>
        </authorList>
    </citation>
    <scope>NUCLEOTIDE SEQUENCE [LARGE SCALE GENOMIC DNA]</scope>
    <source>
        <strain evidence="3">INRA-310</strain>
    </source>
</reference>
<name>W2Q5Y2_PHYN3</name>
<dbReference type="OMA" id="PSKWSRG"/>
<sequence length="77" mass="8278">MRLSSFLVVVAATLTVSFSNVAYAKEEVKITQLDYVVQGAEVAKDPSKWSRGKKALETRYGVGLTALIGTGLISMDP</sequence>
<proteinExistence type="predicted"/>
<feature type="chain" id="PRO_5004822250" description="RxLR effector protein" evidence="1">
    <location>
        <begin position="25"/>
        <end position="77"/>
    </location>
</feature>
<keyword evidence="1" id="KW-0732">Signal</keyword>
<evidence type="ECO:0000256" key="1">
    <source>
        <dbReference type="SAM" id="SignalP"/>
    </source>
</evidence>
<organism evidence="2 3">
    <name type="scientific">Phytophthora nicotianae (strain INRA-310)</name>
    <name type="common">Phytophthora parasitica</name>
    <dbReference type="NCBI Taxonomy" id="761204"/>
    <lineage>
        <taxon>Eukaryota</taxon>
        <taxon>Sar</taxon>
        <taxon>Stramenopiles</taxon>
        <taxon>Oomycota</taxon>
        <taxon>Peronosporomycetes</taxon>
        <taxon>Peronosporales</taxon>
        <taxon>Peronosporaceae</taxon>
        <taxon>Phytophthora</taxon>
    </lineage>
</organism>
<evidence type="ECO:0008006" key="4">
    <source>
        <dbReference type="Google" id="ProtNLM"/>
    </source>
</evidence>
<evidence type="ECO:0000313" key="3">
    <source>
        <dbReference type="Proteomes" id="UP000018817"/>
    </source>
</evidence>
<dbReference type="RefSeq" id="XP_008906356.1">
    <property type="nucleotide sequence ID" value="XM_008908108.1"/>
</dbReference>
<reference evidence="2 3" key="2">
    <citation type="submission" date="2013-11" db="EMBL/GenBank/DDBJ databases">
        <title>The Genome Sequence of Phytophthora parasitica INRA-310.</title>
        <authorList>
            <consortium name="The Broad Institute Genomics Platform"/>
            <person name="Russ C."/>
            <person name="Tyler B."/>
            <person name="Panabieres F."/>
            <person name="Shan W."/>
            <person name="Tripathy S."/>
            <person name="Grunwald N."/>
            <person name="Machado M."/>
            <person name="Johnson C.S."/>
            <person name="Arredondo F."/>
            <person name="Hong C."/>
            <person name="Coffey M."/>
            <person name="Young S.K."/>
            <person name="Zeng Q."/>
            <person name="Gargeya S."/>
            <person name="Fitzgerald M."/>
            <person name="Abouelleil A."/>
            <person name="Alvarado L."/>
            <person name="Chapman S.B."/>
            <person name="Gainer-Dewar J."/>
            <person name="Goldberg J."/>
            <person name="Griggs A."/>
            <person name="Gujja S."/>
            <person name="Hansen M."/>
            <person name="Howarth C."/>
            <person name="Imamovic A."/>
            <person name="Ireland A."/>
            <person name="Larimer J."/>
            <person name="McCowan C."/>
            <person name="Murphy C."/>
            <person name="Pearson M."/>
            <person name="Poon T.W."/>
            <person name="Priest M."/>
            <person name="Roberts A."/>
            <person name="Saif S."/>
            <person name="Shea T."/>
            <person name="Sykes S."/>
            <person name="Wortman J."/>
            <person name="Nusbaum C."/>
            <person name="Birren B."/>
        </authorList>
    </citation>
    <scope>NUCLEOTIDE SEQUENCE [LARGE SCALE GENOMIC DNA]</scope>
    <source>
        <strain evidence="2 3">INRA-310</strain>
    </source>
</reference>
<accession>W2Q5Y2</accession>